<keyword evidence="8" id="KW-0862">Zinc</keyword>
<dbReference type="InterPro" id="IPR036265">
    <property type="entry name" value="HIT-like_sf"/>
</dbReference>
<comment type="caution">
    <text evidence="14">The sequence shown here is derived from an EMBL/GenBank/DDBJ whole genome shotgun (WGS) entry which is preliminary data.</text>
</comment>
<evidence type="ECO:0000256" key="3">
    <source>
        <dbReference type="ARBA" id="ARBA00004947"/>
    </source>
</evidence>
<dbReference type="GO" id="GO:0008108">
    <property type="term" value="F:UDP-glucose:hexose-1-phosphate uridylyltransferase activity"/>
    <property type="evidence" value="ECO:0007669"/>
    <property type="project" value="UniProtKB-EC"/>
</dbReference>
<evidence type="ECO:0000313" key="14">
    <source>
        <dbReference type="EMBL" id="PRP77936.1"/>
    </source>
</evidence>
<gene>
    <name evidence="14" type="ORF">PROFUN_08470</name>
</gene>
<comment type="catalytic activity">
    <reaction evidence="1 11">
        <text>alpha-D-galactose 1-phosphate + UDP-alpha-D-glucose = alpha-D-glucose 1-phosphate + UDP-alpha-D-galactose</text>
        <dbReference type="Rhea" id="RHEA:13989"/>
        <dbReference type="ChEBI" id="CHEBI:58336"/>
        <dbReference type="ChEBI" id="CHEBI:58601"/>
        <dbReference type="ChEBI" id="CHEBI:58885"/>
        <dbReference type="ChEBI" id="CHEBI:66914"/>
        <dbReference type="EC" id="2.7.7.12"/>
    </reaction>
</comment>
<sequence length="446" mass="51077">MSVSLISRNYNKSYMSAEKEWDTPHRRFNPLLNSWILCSPHRAKRPWQGQVEKASTDKLPQYDPKCFLCPRNQRVATGSGESPFNPDYKDTFVFTNDFSALLPAQESESAQVTGGLFQSESASGMCKVICFSPRHDLTLSQMEAKDIVKVVDTWRDQYEQLSKSSDIQYVLIFENRGEMMGCSNPHPHCQIWSSSYVPQDPKTELTSFSEYETKNHSCLLCDYVKMELEKKVRVVSQNDTFVAMVPYWALNPHPHCQIWSSSYVPQDPKTELASFSQYETKNHSCLLCDYVKMELEKKVRVVSQNDTFVAMVPYWALWPYELLVLPKKHVSSLSDFTAEDTAGFADILNKVTCMYDNLFKTSFPYSMGIHQSPTPAALKTKEYEGMEGKFHFHAHLFPPLLRSATVKKFMVGFELLGEPQRDITAEQSAATLSKLSQTVHFSRENQ</sequence>
<dbReference type="Proteomes" id="UP000241769">
    <property type="component" value="Unassembled WGS sequence"/>
</dbReference>
<dbReference type="UniPathway" id="UPA00214"/>
<evidence type="ECO:0000256" key="10">
    <source>
        <dbReference type="ARBA" id="ARBA00023277"/>
    </source>
</evidence>
<comment type="pathway">
    <text evidence="3 11">Carbohydrate metabolism; galactose metabolism.</text>
</comment>
<dbReference type="GO" id="GO:0033499">
    <property type="term" value="P:galactose catabolic process via UDP-galactose, Leloir pathway"/>
    <property type="evidence" value="ECO:0007669"/>
    <property type="project" value="TreeGrafter"/>
</dbReference>
<dbReference type="Gene3D" id="3.30.428.10">
    <property type="entry name" value="HIT-like"/>
    <property type="match status" value="3"/>
</dbReference>
<dbReference type="InterPro" id="IPR005849">
    <property type="entry name" value="GalP_Utransf_N"/>
</dbReference>
<keyword evidence="10 11" id="KW-0119">Carbohydrate metabolism</keyword>
<keyword evidence="7 11" id="KW-0479">Metal-binding</keyword>
<evidence type="ECO:0000259" key="13">
    <source>
        <dbReference type="Pfam" id="PF02744"/>
    </source>
</evidence>
<keyword evidence="9 11" id="KW-0299">Galactose metabolism</keyword>
<dbReference type="InterPro" id="IPR005850">
    <property type="entry name" value="GalP_Utransf_C"/>
</dbReference>
<protein>
    <recommendedName>
        <fullName evidence="11">Galactose-1-phosphate uridylyltransferase</fullName>
        <ecNumber evidence="11">2.7.7.12</ecNumber>
    </recommendedName>
</protein>
<dbReference type="Pfam" id="PF02744">
    <property type="entry name" value="GalP_UDP_tr_C"/>
    <property type="match status" value="2"/>
</dbReference>
<dbReference type="PROSITE" id="PS00117">
    <property type="entry name" value="GAL_P_UDP_TRANSF_I"/>
    <property type="match status" value="1"/>
</dbReference>
<evidence type="ECO:0000256" key="1">
    <source>
        <dbReference type="ARBA" id="ARBA00001107"/>
    </source>
</evidence>
<dbReference type="GO" id="GO:0008270">
    <property type="term" value="F:zinc ion binding"/>
    <property type="evidence" value="ECO:0007669"/>
    <property type="project" value="InterPro"/>
</dbReference>
<dbReference type="PANTHER" id="PTHR11943:SF1">
    <property type="entry name" value="GALACTOSE-1-PHOSPHATE URIDYLYLTRANSFERASE"/>
    <property type="match status" value="1"/>
</dbReference>
<dbReference type="FunFam" id="3.30.428.10:FF:000001">
    <property type="entry name" value="Galactose-1-phosphate uridylyltransferase"/>
    <property type="match status" value="1"/>
</dbReference>
<dbReference type="InterPro" id="IPR019779">
    <property type="entry name" value="GalP_UDPtransf1_His-AS"/>
</dbReference>
<dbReference type="FunFam" id="3.30.428.10:FF:000002">
    <property type="entry name" value="Galactose-1-phosphate uridylyltransferase"/>
    <property type="match status" value="1"/>
</dbReference>
<keyword evidence="15" id="KW-1185">Reference proteome</keyword>
<comment type="cofactor">
    <cofactor evidence="2">
        <name>Zn(2+)</name>
        <dbReference type="ChEBI" id="CHEBI:29105"/>
    </cofactor>
</comment>
<dbReference type="InParanoid" id="A0A2P6N1U6"/>
<evidence type="ECO:0000256" key="6">
    <source>
        <dbReference type="ARBA" id="ARBA00022695"/>
    </source>
</evidence>
<evidence type="ECO:0000256" key="5">
    <source>
        <dbReference type="ARBA" id="ARBA00022679"/>
    </source>
</evidence>
<dbReference type="InterPro" id="IPR001937">
    <property type="entry name" value="GalP_UDPtransf1"/>
</dbReference>
<comment type="similarity">
    <text evidence="4 11">Belongs to the galactose-1-phosphate uridylyltransferase type 1 family.</text>
</comment>
<evidence type="ECO:0000313" key="15">
    <source>
        <dbReference type="Proteomes" id="UP000241769"/>
    </source>
</evidence>
<organism evidence="14 15">
    <name type="scientific">Planoprotostelium fungivorum</name>
    <dbReference type="NCBI Taxonomy" id="1890364"/>
    <lineage>
        <taxon>Eukaryota</taxon>
        <taxon>Amoebozoa</taxon>
        <taxon>Evosea</taxon>
        <taxon>Variosea</taxon>
        <taxon>Cavosteliida</taxon>
        <taxon>Cavosteliaceae</taxon>
        <taxon>Planoprotostelium</taxon>
    </lineage>
</organism>
<evidence type="ECO:0000256" key="11">
    <source>
        <dbReference type="RuleBase" id="RU000506"/>
    </source>
</evidence>
<dbReference type="EMBL" id="MDYQ01000250">
    <property type="protein sequence ID" value="PRP77936.1"/>
    <property type="molecule type" value="Genomic_DNA"/>
</dbReference>
<evidence type="ECO:0000256" key="4">
    <source>
        <dbReference type="ARBA" id="ARBA00010951"/>
    </source>
</evidence>
<dbReference type="SUPFAM" id="SSF54197">
    <property type="entry name" value="HIT-like"/>
    <property type="match status" value="3"/>
</dbReference>
<dbReference type="NCBIfam" id="TIGR00209">
    <property type="entry name" value="galT_1"/>
    <property type="match status" value="2"/>
</dbReference>
<evidence type="ECO:0000256" key="9">
    <source>
        <dbReference type="ARBA" id="ARBA00023144"/>
    </source>
</evidence>
<name>A0A2P6N1U6_9EUKA</name>
<evidence type="ECO:0000256" key="2">
    <source>
        <dbReference type="ARBA" id="ARBA00001947"/>
    </source>
</evidence>
<dbReference type="GO" id="GO:0005737">
    <property type="term" value="C:cytoplasm"/>
    <property type="evidence" value="ECO:0007669"/>
    <property type="project" value="TreeGrafter"/>
</dbReference>
<dbReference type="OrthoDB" id="418412at2759"/>
<proteinExistence type="inferred from homology"/>
<dbReference type="Pfam" id="PF01087">
    <property type="entry name" value="GalP_UDP_transf"/>
    <property type="match status" value="1"/>
</dbReference>
<evidence type="ECO:0000256" key="8">
    <source>
        <dbReference type="ARBA" id="ARBA00022833"/>
    </source>
</evidence>
<dbReference type="PANTHER" id="PTHR11943">
    <property type="entry name" value="GALACTOSE-1-PHOSPHATE URIDYLYLTRANSFERASE"/>
    <property type="match status" value="1"/>
</dbReference>
<feature type="domain" description="Galactose-1-phosphate uridyl transferase C-terminal" evidence="13">
    <location>
        <begin position="272"/>
        <end position="442"/>
    </location>
</feature>
<dbReference type="CDD" id="cd00608">
    <property type="entry name" value="GalT"/>
    <property type="match status" value="1"/>
</dbReference>
<keyword evidence="5 11" id="KW-0808">Transferase</keyword>
<keyword evidence="6 11" id="KW-0548">Nucleotidyltransferase</keyword>
<dbReference type="AlphaFoldDB" id="A0A2P6N1U6"/>
<evidence type="ECO:0000259" key="12">
    <source>
        <dbReference type="Pfam" id="PF01087"/>
    </source>
</evidence>
<feature type="domain" description="Galactose-1-phosphate uridyl transferase N-terminal" evidence="12">
    <location>
        <begin position="21"/>
        <end position="198"/>
    </location>
</feature>
<evidence type="ECO:0000256" key="7">
    <source>
        <dbReference type="ARBA" id="ARBA00022723"/>
    </source>
</evidence>
<feature type="domain" description="Galactose-1-phosphate uridyl transferase C-terminal" evidence="13">
    <location>
        <begin position="205"/>
        <end position="252"/>
    </location>
</feature>
<accession>A0A2P6N1U6</accession>
<dbReference type="EC" id="2.7.7.12" evidence="11"/>
<reference evidence="14 15" key="1">
    <citation type="journal article" date="2018" name="Genome Biol. Evol.">
        <title>Multiple Roots of Fruiting Body Formation in Amoebozoa.</title>
        <authorList>
            <person name="Hillmann F."/>
            <person name="Forbes G."/>
            <person name="Novohradska S."/>
            <person name="Ferling I."/>
            <person name="Riege K."/>
            <person name="Groth M."/>
            <person name="Westermann M."/>
            <person name="Marz M."/>
            <person name="Spaller T."/>
            <person name="Winckler T."/>
            <person name="Schaap P."/>
            <person name="Glockner G."/>
        </authorList>
    </citation>
    <scope>NUCLEOTIDE SEQUENCE [LARGE SCALE GENOMIC DNA]</scope>
    <source>
        <strain evidence="14 15">Jena</strain>
    </source>
</reference>
<dbReference type="STRING" id="1890364.A0A2P6N1U6"/>